<protein>
    <submittedName>
        <fullName evidence="2">Antitoxin</fullName>
    </submittedName>
</protein>
<reference evidence="3" key="1">
    <citation type="submission" date="2019-04" db="EMBL/GenBank/DDBJ databases">
        <title>Complete genome sequence of Sphingomonas sp. W1-2-3.</title>
        <authorList>
            <person name="Im W.T."/>
        </authorList>
    </citation>
    <scope>NUCLEOTIDE SEQUENCE [LARGE SCALE GENOMIC DNA]</scope>
    <source>
        <strain evidence="3">W1-2-3</strain>
    </source>
</reference>
<evidence type="ECO:0000313" key="3">
    <source>
        <dbReference type="Proteomes" id="UP000298714"/>
    </source>
</evidence>
<dbReference type="Proteomes" id="UP000298714">
    <property type="component" value="Chromosome"/>
</dbReference>
<evidence type="ECO:0000256" key="1">
    <source>
        <dbReference type="ARBA" id="ARBA00022649"/>
    </source>
</evidence>
<dbReference type="InterPro" id="IPR010985">
    <property type="entry name" value="Ribbon_hlx_hlx"/>
</dbReference>
<dbReference type="AlphaFoldDB" id="A0A4D7C0W3"/>
<dbReference type="InterPro" id="IPR022789">
    <property type="entry name" value="ParD"/>
</dbReference>
<dbReference type="EMBL" id="CP039704">
    <property type="protein sequence ID" value="QCI78671.1"/>
    <property type="molecule type" value="Genomic_DNA"/>
</dbReference>
<dbReference type="SUPFAM" id="SSF47598">
    <property type="entry name" value="Ribbon-helix-helix"/>
    <property type="match status" value="1"/>
</dbReference>
<dbReference type="Pfam" id="PF09386">
    <property type="entry name" value="ParD"/>
    <property type="match status" value="1"/>
</dbReference>
<evidence type="ECO:0000313" key="2">
    <source>
        <dbReference type="EMBL" id="QCI78671.1"/>
    </source>
</evidence>
<dbReference type="InterPro" id="IPR038296">
    <property type="entry name" value="ParD_sf"/>
</dbReference>
<organism evidence="2 3">
    <name type="scientific">Hankyongella ginsenosidimutans</name>
    <dbReference type="NCBI Taxonomy" id="1763828"/>
    <lineage>
        <taxon>Bacteria</taxon>
        <taxon>Pseudomonadati</taxon>
        <taxon>Pseudomonadota</taxon>
        <taxon>Alphaproteobacteria</taxon>
        <taxon>Sphingomonadales</taxon>
        <taxon>Sphingomonadaceae</taxon>
        <taxon>Hankyongella</taxon>
    </lineage>
</organism>
<name>A0A4D7C0W3_9SPHN</name>
<dbReference type="GO" id="GO:0006355">
    <property type="term" value="P:regulation of DNA-templated transcription"/>
    <property type="evidence" value="ECO:0007669"/>
    <property type="project" value="InterPro"/>
</dbReference>
<keyword evidence="1" id="KW-1277">Toxin-antitoxin system</keyword>
<keyword evidence="3" id="KW-1185">Reference proteome</keyword>
<dbReference type="Gene3D" id="6.10.180.10">
    <property type="entry name" value="Antitoxin ParD"/>
    <property type="match status" value="1"/>
</dbReference>
<dbReference type="RefSeq" id="WP_222873430.1">
    <property type="nucleotide sequence ID" value="NZ_CP039704.1"/>
</dbReference>
<sequence>MSRLTIDLTHEQHQQIKAIAAMQGKTIKEYTLAKLLPLTADEHQAFNALKSLLHQRIETAQTDGASSKSFDDIVAEAFAEDHGQA</sequence>
<accession>A0A4D7C0W3</accession>
<gene>
    <name evidence="2" type="ORF">E6W36_00585</name>
</gene>
<proteinExistence type="predicted"/>
<dbReference type="KEGG" id="hgn:E6W36_00585"/>